<dbReference type="HOGENOM" id="CLU_3287123_0_0_9"/>
<protein>
    <submittedName>
        <fullName evidence="1">Uncharacterized protein</fullName>
    </submittedName>
</protein>
<keyword evidence="2" id="KW-1185">Reference proteome</keyword>
<evidence type="ECO:0000313" key="2">
    <source>
        <dbReference type="Proteomes" id="UP000004756"/>
    </source>
</evidence>
<sequence length="40" mass="4605">MIIVFGAKKPHNYGGVIVWRKMESTHSGSRKIHIHGKAWF</sequence>
<accession>C0DBB4</accession>
<dbReference type="AlphaFoldDB" id="C0DBB4"/>
<dbReference type="EMBL" id="ACCJ01000550">
    <property type="protein sequence ID" value="EEG51290.1"/>
    <property type="molecule type" value="Genomic_DNA"/>
</dbReference>
<organism evidence="1 2">
    <name type="scientific">[Clostridium] asparagiforme DSM 15981</name>
    <dbReference type="NCBI Taxonomy" id="518636"/>
    <lineage>
        <taxon>Bacteria</taxon>
        <taxon>Bacillati</taxon>
        <taxon>Bacillota</taxon>
        <taxon>Clostridia</taxon>
        <taxon>Lachnospirales</taxon>
        <taxon>Lachnospiraceae</taxon>
        <taxon>Enterocloster</taxon>
    </lineage>
</organism>
<reference evidence="1 2" key="1">
    <citation type="submission" date="2009-02" db="EMBL/GenBank/DDBJ databases">
        <title>Draft genome sequence of Clostridium asparagiforme (DSM 15981).</title>
        <authorList>
            <person name="Sudarsanam P."/>
            <person name="Ley R."/>
            <person name="Guruge J."/>
            <person name="Turnbaugh P.J."/>
            <person name="Mahowald M."/>
            <person name="Liep D."/>
            <person name="Gordon J."/>
        </authorList>
    </citation>
    <scope>NUCLEOTIDE SEQUENCE [LARGE SCALE GENOMIC DNA]</scope>
    <source>
        <strain evidence="1 2">DSM 15981</strain>
    </source>
</reference>
<comment type="caution">
    <text evidence="1">The sequence shown here is derived from an EMBL/GenBank/DDBJ whole genome shotgun (WGS) entry which is preliminary data.</text>
</comment>
<name>C0DBB4_9FIRM</name>
<gene>
    <name evidence="1" type="ORF">CLOSTASPAR_06570</name>
</gene>
<proteinExistence type="predicted"/>
<evidence type="ECO:0000313" key="1">
    <source>
        <dbReference type="EMBL" id="EEG51290.1"/>
    </source>
</evidence>
<dbReference type="Proteomes" id="UP000004756">
    <property type="component" value="Unassembled WGS sequence"/>
</dbReference>